<evidence type="ECO:0000313" key="2">
    <source>
        <dbReference type="EMBL" id="VDP12391.1"/>
    </source>
</evidence>
<keyword evidence="3" id="KW-1185">Reference proteome</keyword>
<name>A0A183IUD8_9BILA</name>
<evidence type="ECO:0000259" key="1">
    <source>
        <dbReference type="PROSITE" id="PS50897"/>
    </source>
</evidence>
<reference evidence="4" key="1">
    <citation type="submission" date="2016-06" db="UniProtKB">
        <authorList>
            <consortium name="WormBaseParasite"/>
        </authorList>
    </citation>
    <scope>IDENTIFICATION</scope>
</reference>
<feature type="domain" description="CTLH" evidence="1">
    <location>
        <begin position="44"/>
        <end position="101"/>
    </location>
</feature>
<gene>
    <name evidence="2" type="ORF">SBAD_LOCUS7236</name>
</gene>
<accession>A0A183IUD8</accession>
<dbReference type="WBParaSite" id="SBAD_0000750601-mRNA-1">
    <property type="protein sequence ID" value="SBAD_0000750601-mRNA-1"/>
    <property type="gene ID" value="SBAD_0000750601"/>
</dbReference>
<dbReference type="PROSITE" id="PS50897">
    <property type="entry name" value="CTLH"/>
    <property type="match status" value="1"/>
</dbReference>
<dbReference type="InterPro" id="IPR006594">
    <property type="entry name" value="LisH"/>
</dbReference>
<dbReference type="PROSITE" id="PS50896">
    <property type="entry name" value="LISH"/>
    <property type="match status" value="1"/>
</dbReference>
<dbReference type="EMBL" id="UZAM01010444">
    <property type="protein sequence ID" value="VDP12391.1"/>
    <property type="molecule type" value="Genomic_DNA"/>
</dbReference>
<dbReference type="OrthoDB" id="187712at2759"/>
<organism evidence="4">
    <name type="scientific">Soboliphyme baturini</name>
    <dbReference type="NCBI Taxonomy" id="241478"/>
    <lineage>
        <taxon>Eukaryota</taxon>
        <taxon>Metazoa</taxon>
        <taxon>Ecdysozoa</taxon>
        <taxon>Nematoda</taxon>
        <taxon>Enoplea</taxon>
        <taxon>Dorylaimia</taxon>
        <taxon>Dioctophymatida</taxon>
        <taxon>Dioctophymatoidea</taxon>
        <taxon>Soboliphymatidae</taxon>
        <taxon>Soboliphyme</taxon>
    </lineage>
</organism>
<dbReference type="InterPro" id="IPR006595">
    <property type="entry name" value="CTLH_C"/>
</dbReference>
<reference evidence="2 3" key="2">
    <citation type="submission" date="2018-11" db="EMBL/GenBank/DDBJ databases">
        <authorList>
            <consortium name="Pathogen Informatics"/>
        </authorList>
    </citation>
    <scope>NUCLEOTIDE SEQUENCE [LARGE SCALE GENOMIC DNA]</scope>
</reference>
<protein>
    <submittedName>
        <fullName evidence="4">LisH domain-containing protein</fullName>
    </submittedName>
</protein>
<evidence type="ECO:0000313" key="4">
    <source>
        <dbReference type="WBParaSite" id="SBAD_0000750601-mRNA-1"/>
    </source>
</evidence>
<dbReference type="SMART" id="SM00668">
    <property type="entry name" value="CTLH"/>
    <property type="match status" value="1"/>
</dbReference>
<sequence length="143" mass="16504">MSKIKALIDEGDVVKLILEFLESRRLYITQLSLERETGVINGCFSDDALFLRQLILDGQWDTVIDFIEPLKASPQFNINLVHFLIYKYKYFELLCIKLEPGPMKNNQFTVAEVVECLRAIESVCPKPEEYNELCALLTLSQLK</sequence>
<evidence type="ECO:0000313" key="3">
    <source>
        <dbReference type="Proteomes" id="UP000270296"/>
    </source>
</evidence>
<dbReference type="PANTHER" id="PTHR19863:SF5">
    <property type="entry name" value="WD REPEAT-CONTAINING PROTEIN 47"/>
    <property type="match status" value="1"/>
</dbReference>
<proteinExistence type="predicted"/>
<dbReference type="InterPro" id="IPR040067">
    <property type="entry name" value="WDR47"/>
</dbReference>
<dbReference type="Proteomes" id="UP000270296">
    <property type="component" value="Unassembled WGS sequence"/>
</dbReference>
<dbReference type="AlphaFoldDB" id="A0A183IUD8"/>
<dbReference type="PANTHER" id="PTHR19863">
    <property type="entry name" value="NEMITIN (NEURONAL ENRICHED MAP INTERACTING PROTEIN) HOMOLOG"/>
    <property type="match status" value="1"/>
</dbReference>